<evidence type="ECO:0000313" key="6">
    <source>
        <dbReference type="Proteomes" id="UP000050640"/>
    </source>
</evidence>
<feature type="binding site" evidence="5">
    <location>
        <position position="166"/>
    </location>
    <ligand>
        <name>Ca(2+)</name>
        <dbReference type="ChEBI" id="CHEBI:29108"/>
        <label>1</label>
        <note>catalytic</note>
    </ligand>
</feature>
<dbReference type="SUPFAM" id="SSF63829">
    <property type="entry name" value="Calcium-dependent phosphotriesterase"/>
    <property type="match status" value="1"/>
</dbReference>
<sequence>MVLVPELNIALITSGYARSRGVSNISGAVLLYNFMDNRNYEAKKLKIKGFNLRYFIPYGIDTYVSRGRVTVYITNSYQYNDTVEVFQLDHDRLLLIHRKTINNDKFRNLADIAVVGADRFIVTNYAYCRKRWMQIVEFALQSSFGSIVYYDGRQGNYLEKYFPTPNGIAINKQQNRLYVASTINEFIRIYHLRQDMSVIFATEISLLSSPNKLFVEPDTGNIWVALHPVLYKAYRHIQDPVNMDQRSPSQILRIRLQENDSSWVITEPYANDGATVWGSSAVLFHKNSLLIGSLFGRTLHCDIDTSQIV</sequence>
<dbReference type="PANTHER" id="PTHR11799:SF28">
    <property type="entry name" value="MECHANOSENSORY ABNORMALITY PROTEIN 6"/>
    <property type="match status" value="1"/>
</dbReference>
<proteinExistence type="inferred from homology"/>
<evidence type="ECO:0000256" key="1">
    <source>
        <dbReference type="ARBA" id="ARBA00008595"/>
    </source>
</evidence>
<dbReference type="GO" id="GO:0046872">
    <property type="term" value="F:metal ion binding"/>
    <property type="evidence" value="ECO:0007669"/>
    <property type="project" value="UniProtKB-KW"/>
</dbReference>
<name>A0A0R3RIJ7_9BILA</name>
<dbReference type="InterPro" id="IPR002640">
    <property type="entry name" value="Arylesterase"/>
</dbReference>
<reference evidence="7" key="1">
    <citation type="submission" date="2017-02" db="UniProtKB">
        <authorList>
            <consortium name="WormBaseParasite"/>
        </authorList>
    </citation>
    <scope>IDENTIFICATION</scope>
</reference>
<keyword evidence="2" id="KW-0378">Hydrolase</keyword>
<dbReference type="GO" id="GO:0004064">
    <property type="term" value="F:arylesterase activity"/>
    <property type="evidence" value="ECO:0007669"/>
    <property type="project" value="InterPro"/>
</dbReference>
<evidence type="ECO:0000313" key="7">
    <source>
        <dbReference type="WBParaSite" id="EEL_0000130501-mRNA-1"/>
    </source>
</evidence>
<feature type="binding site" evidence="5">
    <location>
        <position position="111"/>
    </location>
    <ligand>
        <name>Ca(2+)</name>
        <dbReference type="ChEBI" id="CHEBI:29108"/>
        <label>1</label>
        <note>catalytic</note>
    </ligand>
</feature>
<dbReference type="Pfam" id="PF01731">
    <property type="entry name" value="Arylesterase"/>
    <property type="match status" value="1"/>
</dbReference>
<evidence type="ECO:0000256" key="2">
    <source>
        <dbReference type="ARBA" id="ARBA00022801"/>
    </source>
</evidence>
<keyword evidence="3" id="KW-1015">Disulfide bond</keyword>
<dbReference type="Proteomes" id="UP000050640">
    <property type="component" value="Unplaced"/>
</dbReference>
<dbReference type="STRING" id="1147741.A0A0R3RIJ7"/>
<dbReference type="Gene3D" id="2.120.10.30">
    <property type="entry name" value="TolB, C-terminal domain"/>
    <property type="match status" value="1"/>
</dbReference>
<evidence type="ECO:0000256" key="5">
    <source>
        <dbReference type="PIRSR" id="PIRSR602640-2"/>
    </source>
</evidence>
<dbReference type="InterPro" id="IPR011042">
    <property type="entry name" value="6-blade_b-propeller_TolB-like"/>
</dbReference>
<dbReference type="WBParaSite" id="EEL_0000130501-mRNA-1">
    <property type="protein sequence ID" value="EEL_0000130501-mRNA-1"/>
    <property type="gene ID" value="EEL_0000130501"/>
</dbReference>
<dbReference type="AlphaFoldDB" id="A0A0R3RIJ7"/>
<evidence type="ECO:0000256" key="4">
    <source>
        <dbReference type="ARBA" id="ARBA00023180"/>
    </source>
</evidence>
<comment type="cofactor">
    <cofactor evidence="5">
        <name>Ca(2+)</name>
        <dbReference type="ChEBI" id="CHEBI:29108"/>
    </cofactor>
    <text evidence="5">Binds 2 calcium ions per subunit.</text>
</comment>
<protein>
    <submittedName>
        <fullName evidence="7">Arylesterase</fullName>
    </submittedName>
</protein>
<dbReference type="PANTHER" id="PTHR11799">
    <property type="entry name" value="PARAOXONASE"/>
    <property type="match status" value="1"/>
</dbReference>
<evidence type="ECO:0000256" key="3">
    <source>
        <dbReference type="ARBA" id="ARBA00023157"/>
    </source>
</evidence>
<organism evidence="6 7">
    <name type="scientific">Elaeophora elaphi</name>
    <dbReference type="NCBI Taxonomy" id="1147741"/>
    <lineage>
        <taxon>Eukaryota</taxon>
        <taxon>Metazoa</taxon>
        <taxon>Ecdysozoa</taxon>
        <taxon>Nematoda</taxon>
        <taxon>Chromadorea</taxon>
        <taxon>Rhabditida</taxon>
        <taxon>Spirurina</taxon>
        <taxon>Spiruromorpha</taxon>
        <taxon>Filarioidea</taxon>
        <taxon>Onchocercidae</taxon>
        <taxon>Elaeophora</taxon>
    </lineage>
</organism>
<accession>A0A0R3RIJ7</accession>
<feature type="binding site" evidence="5">
    <location>
        <position position="60"/>
    </location>
    <ligand>
        <name>Ca(2+)</name>
        <dbReference type="ChEBI" id="CHEBI:29108"/>
        <label>1</label>
        <note>catalytic</note>
    </ligand>
</feature>
<keyword evidence="5" id="KW-0479">Metal-binding</keyword>
<keyword evidence="4" id="KW-0325">Glycoprotein</keyword>
<dbReference type="InterPro" id="IPR051288">
    <property type="entry name" value="Serum_paraoxonase/arylesterase"/>
</dbReference>
<comment type="similarity">
    <text evidence="1">Belongs to the paraoxonase family.</text>
</comment>
<keyword evidence="5" id="KW-0106">Calcium</keyword>
<keyword evidence="6" id="KW-1185">Reference proteome</keyword>